<dbReference type="EMBL" id="MHBZ01000033">
    <property type="protein sequence ID" value="OGY10538.1"/>
    <property type="molecule type" value="Genomic_DNA"/>
</dbReference>
<comment type="caution">
    <text evidence="2">The sequence shown here is derived from an EMBL/GenBank/DDBJ whole genome shotgun (WGS) entry which is preliminary data.</text>
</comment>
<gene>
    <name evidence="2" type="ORF">A3D26_00360</name>
</gene>
<feature type="transmembrane region" description="Helical" evidence="1">
    <location>
        <begin position="311"/>
        <end position="330"/>
    </location>
</feature>
<evidence type="ECO:0000256" key="1">
    <source>
        <dbReference type="SAM" id="Phobius"/>
    </source>
</evidence>
<feature type="transmembrane region" description="Helical" evidence="1">
    <location>
        <begin position="368"/>
        <end position="393"/>
    </location>
</feature>
<keyword evidence="1" id="KW-0472">Membrane</keyword>
<evidence type="ECO:0008006" key="4">
    <source>
        <dbReference type="Google" id="ProtNLM"/>
    </source>
</evidence>
<organism evidence="2 3">
    <name type="scientific">Candidatus Blackburnbacteria bacterium RIFCSPHIGHO2_02_FULL_44_20</name>
    <dbReference type="NCBI Taxonomy" id="1797516"/>
    <lineage>
        <taxon>Bacteria</taxon>
        <taxon>Candidatus Blackburniibacteriota</taxon>
    </lineage>
</organism>
<evidence type="ECO:0000313" key="2">
    <source>
        <dbReference type="EMBL" id="OGY10538.1"/>
    </source>
</evidence>
<reference evidence="2 3" key="1">
    <citation type="journal article" date="2016" name="Nat. Commun.">
        <title>Thousands of microbial genomes shed light on interconnected biogeochemical processes in an aquifer system.</title>
        <authorList>
            <person name="Anantharaman K."/>
            <person name="Brown C.T."/>
            <person name="Hug L.A."/>
            <person name="Sharon I."/>
            <person name="Castelle C.J."/>
            <person name="Probst A.J."/>
            <person name="Thomas B.C."/>
            <person name="Singh A."/>
            <person name="Wilkins M.J."/>
            <person name="Karaoz U."/>
            <person name="Brodie E.L."/>
            <person name="Williams K.H."/>
            <person name="Hubbard S.S."/>
            <person name="Banfield J.F."/>
        </authorList>
    </citation>
    <scope>NUCLEOTIDE SEQUENCE [LARGE SCALE GENOMIC DNA]</scope>
</reference>
<dbReference type="AlphaFoldDB" id="A0A1G1V576"/>
<feature type="transmembrane region" description="Helical" evidence="1">
    <location>
        <begin position="336"/>
        <end position="356"/>
    </location>
</feature>
<accession>A0A1G1V576</accession>
<dbReference type="STRING" id="1797516.A3D26_00360"/>
<keyword evidence="1" id="KW-1133">Transmembrane helix</keyword>
<dbReference type="Proteomes" id="UP000178319">
    <property type="component" value="Unassembled WGS sequence"/>
</dbReference>
<proteinExistence type="predicted"/>
<feature type="transmembrane region" description="Helical" evidence="1">
    <location>
        <begin position="172"/>
        <end position="190"/>
    </location>
</feature>
<feature type="transmembrane region" description="Helical" evidence="1">
    <location>
        <begin position="405"/>
        <end position="427"/>
    </location>
</feature>
<feature type="transmembrane region" description="Helical" evidence="1">
    <location>
        <begin position="279"/>
        <end position="299"/>
    </location>
</feature>
<sequence length="505" mass="53775">MALNGRLRGSTWKIVHSAQKGKLVLMKFLGSLLASIIRYRKVLAFFVFCFLVIAPVARGAGLLDFYDGVSADGQNLNKFVYNNTEQWQNTIAGQIVGGCDDAKCPEGLKVGAIGATSSMIAGLYRNPPASGVVYVADVMKRFNVVGPVYAQTGTGYDALSPILPVWKAFRNFAYAFFAMVFIAIGLAVMFRMKLDPRTTLTIQSAIPRIIVGLLLLSFSYAIAGLLIDLMYVMIALLGVIFGEVPNFLSAKQIQDEFLNGGFAQVIGKVFATLGGGFNLASGAALGVAGLVTAGLSFMISPLGWVTALGAGLPLLIMLVIILLLLFRLFIELMRAYIMIIILIVLAPLQIAFGTIPGMPGFGSWFKNIMANILIFPGVAFVLLLAQVMVGIAGEAGDKLWVPPMIAGNILGVNAVPLLIGFGFMLIAPQVPQAIRTMFGIRGLGFAIGETLGPAALLGEAGRSGAGYFAGQKISDYAGSATGGLGVPQPTWQRVQKYAQQRRWIA</sequence>
<feature type="transmembrane region" description="Helical" evidence="1">
    <location>
        <begin position="211"/>
        <end position="241"/>
    </location>
</feature>
<keyword evidence="1" id="KW-0812">Transmembrane</keyword>
<name>A0A1G1V576_9BACT</name>
<protein>
    <recommendedName>
        <fullName evidence="4">TrbL/VirB6 plasmid conjugal transfer protein</fullName>
    </recommendedName>
</protein>
<evidence type="ECO:0000313" key="3">
    <source>
        <dbReference type="Proteomes" id="UP000178319"/>
    </source>
</evidence>